<proteinExistence type="predicted"/>
<gene>
    <name evidence="1" type="ORF">HDF15_001308</name>
</gene>
<accession>A0A7W8E8U2</accession>
<organism evidence="1 2">
    <name type="scientific">Granulicella mallensis</name>
    <dbReference type="NCBI Taxonomy" id="940614"/>
    <lineage>
        <taxon>Bacteria</taxon>
        <taxon>Pseudomonadati</taxon>
        <taxon>Acidobacteriota</taxon>
        <taxon>Terriglobia</taxon>
        <taxon>Terriglobales</taxon>
        <taxon>Acidobacteriaceae</taxon>
        <taxon>Granulicella</taxon>
    </lineage>
</organism>
<reference evidence="1 2" key="1">
    <citation type="submission" date="2020-08" db="EMBL/GenBank/DDBJ databases">
        <title>Genomic Encyclopedia of Type Strains, Phase IV (KMG-V): Genome sequencing to study the core and pangenomes of soil and plant-associated prokaryotes.</title>
        <authorList>
            <person name="Whitman W."/>
        </authorList>
    </citation>
    <scope>NUCLEOTIDE SEQUENCE [LARGE SCALE GENOMIC DNA]</scope>
    <source>
        <strain evidence="1 2">X5P3</strain>
    </source>
</reference>
<comment type="caution">
    <text evidence="1">The sequence shown here is derived from an EMBL/GenBank/DDBJ whole genome shotgun (WGS) entry which is preliminary data.</text>
</comment>
<evidence type="ECO:0000313" key="2">
    <source>
        <dbReference type="Proteomes" id="UP000584867"/>
    </source>
</evidence>
<dbReference type="RefSeq" id="WP_184253787.1">
    <property type="nucleotide sequence ID" value="NZ_JACHIO010000004.1"/>
</dbReference>
<sequence>MQSIAFPMRLQENGLLLRDDKIASLIALLQMMARTPAGSWAACPTFGLRDLFENSRQRADVARLAASRINETFEDLGIDGYTVTEIVREISPGRETDTYSITLENTANTETFTTYVAHEQ</sequence>
<dbReference type="AlphaFoldDB" id="A0A7W8E8U2"/>
<dbReference type="Proteomes" id="UP000584867">
    <property type="component" value="Unassembled WGS sequence"/>
</dbReference>
<dbReference type="EMBL" id="JACHIO010000004">
    <property type="protein sequence ID" value="MBB5062971.1"/>
    <property type="molecule type" value="Genomic_DNA"/>
</dbReference>
<evidence type="ECO:0000313" key="1">
    <source>
        <dbReference type="EMBL" id="MBB5062971.1"/>
    </source>
</evidence>
<evidence type="ECO:0008006" key="3">
    <source>
        <dbReference type="Google" id="ProtNLM"/>
    </source>
</evidence>
<protein>
    <recommendedName>
        <fullName evidence="3">GPW/gp25 family protein</fullName>
    </recommendedName>
</protein>
<name>A0A7W8E8U2_9BACT</name>